<name>A0A1G9XH20_9FIRM</name>
<evidence type="ECO:0000313" key="7">
    <source>
        <dbReference type="Proteomes" id="UP000199309"/>
    </source>
</evidence>
<dbReference type="Pfam" id="PF08402">
    <property type="entry name" value="TOBE_2"/>
    <property type="match status" value="1"/>
</dbReference>
<keyword evidence="7" id="KW-1185">Reference proteome</keyword>
<keyword evidence="2" id="KW-0547">Nucleotide-binding</keyword>
<evidence type="ECO:0000259" key="5">
    <source>
        <dbReference type="PROSITE" id="PS50893"/>
    </source>
</evidence>
<dbReference type="InterPro" id="IPR008995">
    <property type="entry name" value="Mo/tungstate-bd_C_term_dom"/>
</dbReference>
<dbReference type="InterPro" id="IPR003593">
    <property type="entry name" value="AAA+_ATPase"/>
</dbReference>
<dbReference type="InterPro" id="IPR003439">
    <property type="entry name" value="ABC_transporter-like_ATP-bd"/>
</dbReference>
<dbReference type="InterPro" id="IPR017871">
    <property type="entry name" value="ABC_transporter-like_CS"/>
</dbReference>
<dbReference type="Pfam" id="PF00005">
    <property type="entry name" value="ABC_tran"/>
    <property type="match status" value="1"/>
</dbReference>
<gene>
    <name evidence="6" type="ORF">SAMN05660299_01825</name>
</gene>
<organism evidence="6 7">
    <name type="scientific">Megasphaera paucivorans</name>
    <dbReference type="NCBI Taxonomy" id="349095"/>
    <lineage>
        <taxon>Bacteria</taxon>
        <taxon>Bacillati</taxon>
        <taxon>Bacillota</taxon>
        <taxon>Negativicutes</taxon>
        <taxon>Veillonellales</taxon>
        <taxon>Veillonellaceae</taxon>
        <taxon>Megasphaera</taxon>
    </lineage>
</organism>
<dbReference type="EC" id="7.6.2.9" evidence="4"/>
<evidence type="ECO:0000256" key="3">
    <source>
        <dbReference type="ARBA" id="ARBA00022840"/>
    </source>
</evidence>
<dbReference type="PANTHER" id="PTHR42781:SF4">
    <property type="entry name" value="SPERMIDINE_PUTRESCINE IMPORT ATP-BINDING PROTEIN POTA"/>
    <property type="match status" value="1"/>
</dbReference>
<dbReference type="GO" id="GO:0005524">
    <property type="term" value="F:ATP binding"/>
    <property type="evidence" value="ECO:0007669"/>
    <property type="project" value="UniProtKB-KW"/>
</dbReference>
<dbReference type="Gene3D" id="3.40.50.300">
    <property type="entry name" value="P-loop containing nucleotide triphosphate hydrolases"/>
    <property type="match status" value="1"/>
</dbReference>
<dbReference type="SUPFAM" id="SSF50331">
    <property type="entry name" value="MOP-like"/>
    <property type="match status" value="1"/>
</dbReference>
<feature type="domain" description="ABC transporter" evidence="5">
    <location>
        <begin position="6"/>
        <end position="243"/>
    </location>
</feature>
<evidence type="ECO:0000256" key="1">
    <source>
        <dbReference type="ARBA" id="ARBA00022448"/>
    </source>
</evidence>
<dbReference type="GO" id="GO:0043190">
    <property type="term" value="C:ATP-binding cassette (ABC) transporter complex"/>
    <property type="evidence" value="ECO:0007669"/>
    <property type="project" value="InterPro"/>
</dbReference>
<accession>A0A1G9XH20</accession>
<dbReference type="STRING" id="349095.SAMN05660299_01825"/>
<dbReference type="AlphaFoldDB" id="A0A1G9XH20"/>
<proteinExistence type="predicted"/>
<dbReference type="GO" id="GO:0016887">
    <property type="term" value="F:ATP hydrolysis activity"/>
    <property type="evidence" value="ECO:0007669"/>
    <property type="project" value="InterPro"/>
</dbReference>
<dbReference type="EMBL" id="FNHQ01000018">
    <property type="protein sequence ID" value="SDM96007.1"/>
    <property type="molecule type" value="Genomic_DNA"/>
</dbReference>
<evidence type="ECO:0000256" key="4">
    <source>
        <dbReference type="ARBA" id="ARBA00066388"/>
    </source>
</evidence>
<evidence type="ECO:0000313" key="6">
    <source>
        <dbReference type="EMBL" id="SDM96007.1"/>
    </source>
</evidence>
<dbReference type="Proteomes" id="UP000199309">
    <property type="component" value="Unassembled WGS sequence"/>
</dbReference>
<evidence type="ECO:0000256" key="2">
    <source>
        <dbReference type="ARBA" id="ARBA00022741"/>
    </source>
</evidence>
<dbReference type="InterPro" id="IPR050093">
    <property type="entry name" value="ABC_SmlMolc_Importer"/>
</dbReference>
<reference evidence="6 7" key="1">
    <citation type="submission" date="2016-10" db="EMBL/GenBank/DDBJ databases">
        <authorList>
            <person name="de Groot N.N."/>
        </authorList>
    </citation>
    <scope>NUCLEOTIDE SEQUENCE [LARGE SCALE GENOMIC DNA]</scope>
    <source>
        <strain evidence="6 7">DSM 16981</strain>
    </source>
</reference>
<dbReference type="PROSITE" id="PS00211">
    <property type="entry name" value="ABC_TRANSPORTER_1"/>
    <property type="match status" value="1"/>
</dbReference>
<dbReference type="InterPro" id="IPR013611">
    <property type="entry name" value="Transp-assoc_OB_typ2"/>
</dbReference>
<keyword evidence="3 6" id="KW-0067">ATP-binding</keyword>
<keyword evidence="1" id="KW-0813">Transport</keyword>
<sequence length="343" mass="38840">MIAMSLVIDRISMNYGHTKVLDNVSAIIQKGEFLSILGHSGCGKTTLLKILAGFIKPAEGQILLHDVLYSNNRKIVSPGKRDMGMVFQSFALWPHMTIRQHIEFPLQCRSSRWRSKKEQEKAVENALEITGLTELQQRYPHQLSGGQRQRVSLARAIAARPSLLLMDEPLSALDIDLRVSMRKEIRRIHQLIGTTVIFVTHDQGEALSLSDRIMVLHKGCVEQIGTPEEIYLHPQTPFTAAFIGRCNFIKGEWQGTSFHSADGKLFYQGDIADIFHQQQICPLRPEQLHIIRSGSGLAGIIKEKQYIGREIHYVVSCKENMFNVYAPTEENYAIGEELYLNCQ</sequence>
<dbReference type="SUPFAM" id="SSF52540">
    <property type="entry name" value="P-loop containing nucleoside triphosphate hydrolases"/>
    <property type="match status" value="1"/>
</dbReference>
<dbReference type="FunFam" id="3.40.50.300:FF:000425">
    <property type="entry name" value="Probable ABC transporter, ATP-binding subunit"/>
    <property type="match status" value="1"/>
</dbReference>
<protein>
    <recommendedName>
        <fullName evidence="4">ABC-type quaternary amine transporter</fullName>
        <ecNumber evidence="4">7.6.2.9</ecNumber>
    </recommendedName>
</protein>
<dbReference type="GO" id="GO:0015418">
    <property type="term" value="F:ABC-type quaternary ammonium compound transporting activity"/>
    <property type="evidence" value="ECO:0007669"/>
    <property type="project" value="UniProtKB-EC"/>
</dbReference>
<dbReference type="SMART" id="SM00382">
    <property type="entry name" value="AAA"/>
    <property type="match status" value="1"/>
</dbReference>
<dbReference type="PANTHER" id="PTHR42781">
    <property type="entry name" value="SPERMIDINE/PUTRESCINE IMPORT ATP-BINDING PROTEIN POTA"/>
    <property type="match status" value="1"/>
</dbReference>
<dbReference type="InterPro" id="IPR027417">
    <property type="entry name" value="P-loop_NTPase"/>
</dbReference>
<dbReference type="PROSITE" id="PS50893">
    <property type="entry name" value="ABC_TRANSPORTER_2"/>
    <property type="match status" value="1"/>
</dbReference>